<dbReference type="Proteomes" id="UP000478463">
    <property type="component" value="Chromosome"/>
</dbReference>
<dbReference type="Pfam" id="PF09952">
    <property type="entry name" value="AbiEi_2"/>
    <property type="match status" value="1"/>
</dbReference>
<dbReference type="EMBL" id="CP063310">
    <property type="protein sequence ID" value="QOS68383.1"/>
    <property type="molecule type" value="Genomic_DNA"/>
</dbReference>
<name>A0A6L7INZ9_9ACTN</name>
<dbReference type="InterPro" id="IPR019238">
    <property type="entry name" value="AbiEi_2"/>
</dbReference>
<evidence type="ECO:0000313" key="2">
    <source>
        <dbReference type="Proteomes" id="UP000478463"/>
    </source>
</evidence>
<accession>A0A6L7INZ9</accession>
<organism evidence="1 2">
    <name type="scientific">Eggerthella guodeyinii</name>
    <dbReference type="NCBI Taxonomy" id="2690837"/>
    <lineage>
        <taxon>Bacteria</taxon>
        <taxon>Bacillati</taxon>
        <taxon>Actinomycetota</taxon>
        <taxon>Coriobacteriia</taxon>
        <taxon>Eggerthellales</taxon>
        <taxon>Eggerthellaceae</taxon>
        <taxon>Eggerthella</taxon>
    </lineage>
</organism>
<dbReference type="KEGG" id="egd:GS424_000455"/>
<evidence type="ECO:0000313" key="1">
    <source>
        <dbReference type="EMBL" id="QOS68383.1"/>
    </source>
</evidence>
<gene>
    <name evidence="1" type="ORF">GS424_000455</name>
</gene>
<dbReference type="RefSeq" id="WP_160940756.1">
    <property type="nucleotide sequence ID" value="NZ_CP063310.1"/>
</dbReference>
<proteinExistence type="predicted"/>
<sequence>MKDTIDIIEEYVARALPHGKVTDILLEKPLQKARSFRIDAEGYVSFGRERGFPAYFEIKEHTPSLAALQGAIAYLQQVPLPEGDRHAMLLLAPYLSDNMQAMLREGSIGFIDGAGNAWIDTDTILIDRRGYRPDRSIGKKETQNVFADKATLVSRLLFPGEKRGVREISALLDEQGFSLTPGYVSKVVAALVQECYAKRDDQGVRLVDRALFLEEWVASYRRVHARAPKEGWYYPAADMADLAREMGPRLADRGVITGRAGAYLVDPYALFDSIDVLANDRQAVADAFERMGAKPVERGANINLIQPPYSISSFYGSRCVDDVPVASDIQLYLDVRCEKKRGLEAAEHLFERKILPIVEGDSA</sequence>
<protein>
    <submittedName>
        <fullName evidence="1">Uncharacterized protein</fullName>
    </submittedName>
</protein>
<dbReference type="AlphaFoldDB" id="A0A6L7INZ9"/>
<reference evidence="1 2" key="1">
    <citation type="submission" date="2020-10" db="EMBL/GenBank/DDBJ databases">
        <title>Eggerthella sp. nov., isolated from human feces.</title>
        <authorList>
            <person name="Yajun G."/>
        </authorList>
    </citation>
    <scope>NUCLEOTIDE SEQUENCE [LARGE SCALE GENOMIC DNA]</scope>
    <source>
        <strain evidence="1 2">HF-1101</strain>
    </source>
</reference>